<dbReference type="SUPFAM" id="SSF81383">
    <property type="entry name" value="F-box domain"/>
    <property type="match status" value="1"/>
</dbReference>
<feature type="region of interest" description="Disordered" evidence="1">
    <location>
        <begin position="1"/>
        <end position="28"/>
    </location>
</feature>
<gene>
    <name evidence="3" type="ORF">QYE76_010205</name>
</gene>
<dbReference type="Gene3D" id="1.20.1280.50">
    <property type="match status" value="1"/>
</dbReference>
<feature type="domain" description="F-box" evidence="2">
    <location>
        <begin position="30"/>
        <end position="70"/>
    </location>
</feature>
<dbReference type="PANTHER" id="PTHR35546:SF122">
    <property type="entry name" value="F-BOX DOMAIN-CONTAINING PROTEIN"/>
    <property type="match status" value="1"/>
</dbReference>
<dbReference type="PANTHER" id="PTHR35546">
    <property type="entry name" value="F-BOX PROTEIN INTERACTION DOMAIN PROTEIN-RELATED"/>
    <property type="match status" value="1"/>
</dbReference>
<reference evidence="3" key="1">
    <citation type="submission" date="2023-07" db="EMBL/GenBank/DDBJ databases">
        <title>A chromosome-level genome assembly of Lolium multiflorum.</title>
        <authorList>
            <person name="Chen Y."/>
            <person name="Copetti D."/>
            <person name="Kolliker R."/>
            <person name="Studer B."/>
        </authorList>
    </citation>
    <scope>NUCLEOTIDE SEQUENCE</scope>
    <source>
        <strain evidence="3">02402/16</strain>
        <tissue evidence="3">Leaf</tissue>
    </source>
</reference>
<dbReference type="InterPro" id="IPR036047">
    <property type="entry name" value="F-box-like_dom_sf"/>
</dbReference>
<comment type="caution">
    <text evidence="3">The sequence shown here is derived from an EMBL/GenBank/DDBJ whole genome shotgun (WGS) entry which is preliminary data.</text>
</comment>
<dbReference type="Proteomes" id="UP001231189">
    <property type="component" value="Unassembled WGS sequence"/>
</dbReference>
<evidence type="ECO:0000313" key="3">
    <source>
        <dbReference type="EMBL" id="KAK1693508.1"/>
    </source>
</evidence>
<evidence type="ECO:0000259" key="2">
    <source>
        <dbReference type="SMART" id="SM00256"/>
    </source>
</evidence>
<organism evidence="3 4">
    <name type="scientific">Lolium multiflorum</name>
    <name type="common">Italian ryegrass</name>
    <name type="synonym">Lolium perenne subsp. multiflorum</name>
    <dbReference type="NCBI Taxonomy" id="4521"/>
    <lineage>
        <taxon>Eukaryota</taxon>
        <taxon>Viridiplantae</taxon>
        <taxon>Streptophyta</taxon>
        <taxon>Embryophyta</taxon>
        <taxon>Tracheophyta</taxon>
        <taxon>Spermatophyta</taxon>
        <taxon>Magnoliopsida</taxon>
        <taxon>Liliopsida</taxon>
        <taxon>Poales</taxon>
        <taxon>Poaceae</taxon>
        <taxon>BOP clade</taxon>
        <taxon>Pooideae</taxon>
        <taxon>Poodae</taxon>
        <taxon>Poeae</taxon>
        <taxon>Poeae Chloroplast Group 2 (Poeae type)</taxon>
        <taxon>Loliodinae</taxon>
        <taxon>Loliinae</taxon>
        <taxon>Lolium</taxon>
    </lineage>
</organism>
<dbReference type="InterPro" id="IPR001810">
    <property type="entry name" value="F-box_dom"/>
</dbReference>
<dbReference type="SMART" id="SM00256">
    <property type="entry name" value="FBOX"/>
    <property type="match status" value="1"/>
</dbReference>
<sequence>MAQSRLPSPFPTTEMKKKQKHEDEQAVASLPEGPLVEILSRVPYRSLCRFKCVSKPWLALCSDPDIRKRSPQTLTGFFYSTTRFCNLSGRGPPMVDPFLRFLRKSYASVIIEHCSGGLVLCRCRKSRDSDEGNLVVCNPATEDWIQLPLCPIESPYEIEEYLGFDPAAPSHFVVLVVQLVEFGEVAIYSSGRWTTVQSGWINQPVPVGPSNSVFLNGTMHLMTHEPSIFTVDTQGKVWREIHIPGDVPESCAGYSIGQSQGRLYAWFIDDPNVCQLSVWALEDYGSAKWTLKHTANILELFGSHCRKDGEVYEMFAIHPDRNVIFLTDGKKKTISYDMDNREVHVICTSKNLWDIQPYIPCFAEWLSDSH</sequence>
<dbReference type="Pfam" id="PF00646">
    <property type="entry name" value="F-box"/>
    <property type="match status" value="1"/>
</dbReference>
<dbReference type="InterPro" id="IPR055290">
    <property type="entry name" value="At3g26010-like"/>
</dbReference>
<proteinExistence type="predicted"/>
<dbReference type="SUPFAM" id="SSF50965">
    <property type="entry name" value="Galactose oxidase, central domain"/>
    <property type="match status" value="1"/>
</dbReference>
<dbReference type="CDD" id="cd22157">
    <property type="entry name" value="F-box_AtFBW1-like"/>
    <property type="match status" value="1"/>
</dbReference>
<protein>
    <recommendedName>
        <fullName evidence="2">F-box domain-containing protein</fullName>
    </recommendedName>
</protein>
<evidence type="ECO:0000313" key="4">
    <source>
        <dbReference type="Proteomes" id="UP001231189"/>
    </source>
</evidence>
<dbReference type="InterPro" id="IPR056592">
    <property type="entry name" value="Beta-prop_At3g26010-like"/>
</dbReference>
<dbReference type="InterPro" id="IPR011043">
    <property type="entry name" value="Gal_Oxase/kelch_b-propeller"/>
</dbReference>
<keyword evidence="4" id="KW-1185">Reference proteome</keyword>
<feature type="compositionally biased region" description="Basic and acidic residues" evidence="1">
    <location>
        <begin position="14"/>
        <end position="24"/>
    </location>
</feature>
<accession>A0AAD8TWR1</accession>
<dbReference type="EMBL" id="JAUUTY010000001">
    <property type="protein sequence ID" value="KAK1693508.1"/>
    <property type="molecule type" value="Genomic_DNA"/>
</dbReference>
<evidence type="ECO:0000256" key="1">
    <source>
        <dbReference type="SAM" id="MobiDB-lite"/>
    </source>
</evidence>
<dbReference type="AlphaFoldDB" id="A0AAD8TWR1"/>
<name>A0AAD8TWR1_LOLMU</name>
<dbReference type="Pfam" id="PF24750">
    <property type="entry name" value="b-prop_At3g26010-like"/>
    <property type="match status" value="1"/>
</dbReference>